<name>A0A1G7WC97_9FLAO</name>
<dbReference type="Gene3D" id="3.40.50.1820">
    <property type="entry name" value="alpha/beta hydrolase"/>
    <property type="match status" value="1"/>
</dbReference>
<evidence type="ECO:0000259" key="1">
    <source>
        <dbReference type="Pfam" id="PF12146"/>
    </source>
</evidence>
<gene>
    <name evidence="2" type="ORF">SAMN04488027_105130</name>
</gene>
<protein>
    <submittedName>
        <fullName evidence="2">Pimeloyl-ACP methyl ester carboxylesterase</fullName>
    </submittedName>
</protein>
<dbReference type="PANTHER" id="PTHR46438">
    <property type="entry name" value="ALPHA/BETA-HYDROLASES SUPERFAMILY PROTEIN"/>
    <property type="match status" value="1"/>
</dbReference>
<organism evidence="2 3">
    <name type="scientific">Psychroflexus sediminis</name>
    <dbReference type="NCBI Taxonomy" id="470826"/>
    <lineage>
        <taxon>Bacteria</taxon>
        <taxon>Pseudomonadati</taxon>
        <taxon>Bacteroidota</taxon>
        <taxon>Flavobacteriia</taxon>
        <taxon>Flavobacteriales</taxon>
        <taxon>Flavobacteriaceae</taxon>
        <taxon>Psychroflexus</taxon>
    </lineage>
</organism>
<dbReference type="SUPFAM" id="SSF53474">
    <property type="entry name" value="alpha/beta-Hydrolases"/>
    <property type="match status" value="1"/>
</dbReference>
<accession>A0A1G7WC97</accession>
<dbReference type="Proteomes" id="UP000199296">
    <property type="component" value="Unassembled WGS sequence"/>
</dbReference>
<dbReference type="RefSeq" id="WP_093367283.1">
    <property type="nucleotide sequence ID" value="NZ_FNCW01000005.1"/>
</dbReference>
<dbReference type="OrthoDB" id="9785847at2"/>
<dbReference type="STRING" id="470826.SAMN04488027_105130"/>
<dbReference type="EMBL" id="FNCW01000005">
    <property type="protein sequence ID" value="SDG69578.1"/>
    <property type="molecule type" value="Genomic_DNA"/>
</dbReference>
<evidence type="ECO:0000313" key="3">
    <source>
        <dbReference type="Proteomes" id="UP000199296"/>
    </source>
</evidence>
<dbReference type="Pfam" id="PF12146">
    <property type="entry name" value="Hydrolase_4"/>
    <property type="match status" value="1"/>
</dbReference>
<evidence type="ECO:0000313" key="2">
    <source>
        <dbReference type="EMBL" id="SDG69578.1"/>
    </source>
</evidence>
<reference evidence="2 3" key="1">
    <citation type="submission" date="2016-10" db="EMBL/GenBank/DDBJ databases">
        <authorList>
            <person name="de Groot N.N."/>
        </authorList>
    </citation>
    <scope>NUCLEOTIDE SEQUENCE [LARGE SCALE GENOMIC DNA]</scope>
    <source>
        <strain evidence="2 3">DSM 19803</strain>
    </source>
</reference>
<keyword evidence="3" id="KW-1185">Reference proteome</keyword>
<proteinExistence type="predicted"/>
<dbReference type="InterPro" id="IPR029058">
    <property type="entry name" value="AB_hydrolase_fold"/>
</dbReference>
<dbReference type="AlphaFoldDB" id="A0A1G7WC97"/>
<dbReference type="InterPro" id="IPR022742">
    <property type="entry name" value="Hydrolase_4"/>
</dbReference>
<feature type="domain" description="Serine aminopeptidase S33" evidence="1">
    <location>
        <begin position="80"/>
        <end position="197"/>
    </location>
</feature>
<dbReference type="PANTHER" id="PTHR46438:SF11">
    <property type="entry name" value="LIPASE-RELATED"/>
    <property type="match status" value="1"/>
</dbReference>
<sequence length="282" mass="32695">MKASKKLLNKYLPKIIGLRLNSLFLIKPEKAVYKAYLLFSSPRKGDVKPEQENFLNKAKTTSIEYDSKKIQTYHWKGEGKTVILVHGWDSNTHRWKDLVEDLQKEKYNIIAFDGPAHGYSEGKLLNVPLYSKCLDRLLKLYRPEVIIGHSVGAMTIVYNQYLKQSPFVEKLVLLGAPSEMSLIMSDYKRILNLTDKFMTALETYFIKKFDYSFDEFSIAKFAKNVEKQALIIHDEFDRVAPVEAARTIHRNLKHSKLKITEGAGHSLNKDEIRQEILHFLNR</sequence>